<evidence type="ECO:0000313" key="2">
    <source>
        <dbReference type="EMBL" id="CEJ82187.1"/>
    </source>
</evidence>
<proteinExistence type="predicted"/>
<organism evidence="2 3">
    <name type="scientific">[Torrubiella] hemipterigena</name>
    <dbReference type="NCBI Taxonomy" id="1531966"/>
    <lineage>
        <taxon>Eukaryota</taxon>
        <taxon>Fungi</taxon>
        <taxon>Dikarya</taxon>
        <taxon>Ascomycota</taxon>
        <taxon>Pezizomycotina</taxon>
        <taxon>Sordariomycetes</taxon>
        <taxon>Hypocreomycetidae</taxon>
        <taxon>Hypocreales</taxon>
        <taxon>Clavicipitaceae</taxon>
        <taxon>Clavicipitaceae incertae sedis</taxon>
        <taxon>'Torrubiella' clade</taxon>
    </lineage>
</organism>
<dbReference type="Proteomes" id="UP000039046">
    <property type="component" value="Unassembled WGS sequence"/>
</dbReference>
<evidence type="ECO:0000256" key="1">
    <source>
        <dbReference type="SAM" id="MobiDB-lite"/>
    </source>
</evidence>
<dbReference type="OrthoDB" id="4841107at2759"/>
<gene>
    <name evidence="2" type="ORF">VHEMI02269</name>
</gene>
<feature type="compositionally biased region" description="Basic and acidic residues" evidence="1">
    <location>
        <begin position="285"/>
        <end position="296"/>
    </location>
</feature>
<dbReference type="STRING" id="1531966.A0A0A1T7E0"/>
<reference evidence="2 3" key="1">
    <citation type="journal article" date="2015" name="Genome Announc.">
        <title>Draft Genome Sequence and Gene Annotation of the Entomopathogenic Fungus Verticillium hemipterigenum.</title>
        <authorList>
            <person name="Horn F."/>
            <person name="Habel A."/>
            <person name="Scharf D.H."/>
            <person name="Dworschak J."/>
            <person name="Brakhage A.A."/>
            <person name="Guthke R."/>
            <person name="Hertweck C."/>
            <person name="Linde J."/>
        </authorList>
    </citation>
    <scope>NUCLEOTIDE SEQUENCE [LARGE SCALE GENOMIC DNA]</scope>
</reference>
<protein>
    <submittedName>
        <fullName evidence="2">Uncharacterized protein</fullName>
    </submittedName>
</protein>
<sequence length="330" mass="37359">MDAVITEPAFTNGIGHTGSMSFYHIVDETKRNLTIYLLGPNIQYTFKHREQSKHGVIADYCLARKTAGFLAEVLQDGSRRIVKWAESGHGQSLHGDALIRTPYALKNSLWAARATQIAKLFGFNTRCLFDGNRWGRTDYDRKKGAFFGAHVEVKLSTHAVWAWLVGRKIIGPGEKEVTYQQIASLKTASWSAERPLPHYDIYFSRHPCSNCINFVNKLSEVSGIPMLLHWRQRLTEMTYGADADFGTSDDLGSSDEEYRQPEQQEIVVLGGGPEKTIGLQTPQKQRMDPKDPRSVEKPLPPTPVKKAPFDVTYNRSRKTHSWFREASIFL</sequence>
<accession>A0A0A1T7E0</accession>
<keyword evidence="3" id="KW-1185">Reference proteome</keyword>
<evidence type="ECO:0000313" key="3">
    <source>
        <dbReference type="Proteomes" id="UP000039046"/>
    </source>
</evidence>
<dbReference type="EMBL" id="CDHN01000001">
    <property type="protein sequence ID" value="CEJ82187.1"/>
    <property type="molecule type" value="Genomic_DNA"/>
</dbReference>
<feature type="region of interest" description="Disordered" evidence="1">
    <location>
        <begin position="273"/>
        <end position="310"/>
    </location>
</feature>
<dbReference type="AlphaFoldDB" id="A0A0A1T7E0"/>
<name>A0A0A1T7E0_9HYPO</name>
<dbReference type="HOGENOM" id="CLU_037445_0_0_1"/>